<dbReference type="PANTHER" id="PTHR11008:SF32">
    <property type="entry name" value="CIRCADIAN CLOCK-CONTROLLED PROTEIN DAYWAKE-RELATED"/>
    <property type="match status" value="1"/>
</dbReference>
<keyword evidence="1 4" id="KW-0732">Signal</keyword>
<keyword evidence="2" id="KW-0090">Biological rhythms</keyword>
<dbReference type="InterPro" id="IPR010562">
    <property type="entry name" value="Haemolymph_juvenile_hormone-bd"/>
</dbReference>
<protein>
    <submittedName>
        <fullName evidence="5">Uncharacterized protein</fullName>
    </submittedName>
</protein>
<dbReference type="PANTHER" id="PTHR11008">
    <property type="entry name" value="PROTEIN TAKEOUT-LIKE PROTEIN"/>
    <property type="match status" value="1"/>
</dbReference>
<dbReference type="AlphaFoldDB" id="A0AA38I9C6"/>
<evidence type="ECO:0000313" key="5">
    <source>
        <dbReference type="EMBL" id="KAJ3651124.1"/>
    </source>
</evidence>
<organism evidence="5 6">
    <name type="scientific">Zophobas morio</name>
    <dbReference type="NCBI Taxonomy" id="2755281"/>
    <lineage>
        <taxon>Eukaryota</taxon>
        <taxon>Metazoa</taxon>
        <taxon>Ecdysozoa</taxon>
        <taxon>Arthropoda</taxon>
        <taxon>Hexapoda</taxon>
        <taxon>Insecta</taxon>
        <taxon>Pterygota</taxon>
        <taxon>Neoptera</taxon>
        <taxon>Endopterygota</taxon>
        <taxon>Coleoptera</taxon>
        <taxon>Polyphaga</taxon>
        <taxon>Cucujiformia</taxon>
        <taxon>Tenebrionidae</taxon>
        <taxon>Zophobas</taxon>
    </lineage>
</organism>
<reference evidence="5" key="1">
    <citation type="journal article" date="2023" name="G3 (Bethesda)">
        <title>Whole genome assemblies of Zophobas morio and Tenebrio molitor.</title>
        <authorList>
            <person name="Kaur S."/>
            <person name="Stinson S.A."/>
            <person name="diCenzo G.C."/>
        </authorList>
    </citation>
    <scope>NUCLEOTIDE SEQUENCE</scope>
    <source>
        <strain evidence="5">QUZm001</strain>
    </source>
</reference>
<dbReference type="InterPro" id="IPR038606">
    <property type="entry name" value="To_sf"/>
</dbReference>
<evidence type="ECO:0000256" key="4">
    <source>
        <dbReference type="SAM" id="SignalP"/>
    </source>
</evidence>
<dbReference type="FunFam" id="3.15.10.30:FF:000001">
    <property type="entry name" value="Takeout-like protein 1"/>
    <property type="match status" value="1"/>
</dbReference>
<gene>
    <name evidence="5" type="ORF">Zmor_017182</name>
</gene>
<feature type="chain" id="PRO_5041249882" evidence="4">
    <location>
        <begin position="18"/>
        <end position="244"/>
    </location>
</feature>
<comment type="similarity">
    <text evidence="3">Belongs to the TO family.</text>
</comment>
<dbReference type="GO" id="GO:0005615">
    <property type="term" value="C:extracellular space"/>
    <property type="evidence" value="ECO:0007669"/>
    <property type="project" value="TreeGrafter"/>
</dbReference>
<sequence length="244" mass="28179">MKTFVLTLCLIIFPTTCVKLPPNFIKCNRHEPKFEECLPKAANHDIAQMYKPHKKIRLPGVEPLELLSMSSNVDTNLIKLTERLKNCQFHGVSKGRFRTFVFDFQRRVISANANFPFVESSCDYKLNGTILGVALKGEGPSWLDFTNFNMSIYITYDEVVKNNKTYMKLTTCKVDGKPENLRFRIDNLFDGDEEAGRRMNEIVNENWSVLYDDIKNEYLDIPGQMLATILTGFFSRVSLEEMFD</sequence>
<proteinExistence type="inferred from homology"/>
<feature type="signal peptide" evidence="4">
    <location>
        <begin position="1"/>
        <end position="17"/>
    </location>
</feature>
<evidence type="ECO:0000256" key="2">
    <source>
        <dbReference type="ARBA" id="ARBA00023108"/>
    </source>
</evidence>
<evidence type="ECO:0000256" key="1">
    <source>
        <dbReference type="ARBA" id="ARBA00022729"/>
    </source>
</evidence>
<dbReference type="GO" id="GO:0007623">
    <property type="term" value="P:circadian rhythm"/>
    <property type="evidence" value="ECO:0007669"/>
    <property type="project" value="UniProtKB-ARBA"/>
</dbReference>
<dbReference type="SMART" id="SM00700">
    <property type="entry name" value="JHBP"/>
    <property type="match status" value="1"/>
</dbReference>
<comment type="caution">
    <text evidence="5">The sequence shown here is derived from an EMBL/GenBank/DDBJ whole genome shotgun (WGS) entry which is preliminary data.</text>
</comment>
<accession>A0AA38I9C6</accession>
<dbReference type="EMBL" id="JALNTZ010000005">
    <property type="protein sequence ID" value="KAJ3651124.1"/>
    <property type="molecule type" value="Genomic_DNA"/>
</dbReference>
<dbReference type="Pfam" id="PF06585">
    <property type="entry name" value="JHBP"/>
    <property type="match status" value="1"/>
</dbReference>
<dbReference type="Gene3D" id="3.15.10.30">
    <property type="entry name" value="Haemolymph juvenile hormone binding protein"/>
    <property type="match status" value="1"/>
</dbReference>
<evidence type="ECO:0000256" key="3">
    <source>
        <dbReference type="ARBA" id="ARBA00060902"/>
    </source>
</evidence>
<evidence type="ECO:0000313" key="6">
    <source>
        <dbReference type="Proteomes" id="UP001168821"/>
    </source>
</evidence>
<keyword evidence="6" id="KW-1185">Reference proteome</keyword>
<name>A0AA38I9C6_9CUCU</name>
<dbReference type="Proteomes" id="UP001168821">
    <property type="component" value="Unassembled WGS sequence"/>
</dbReference>